<evidence type="ECO:0000313" key="2">
    <source>
        <dbReference type="EMBL" id="QNN68411.1"/>
    </source>
</evidence>
<organism evidence="2 3">
    <name type="scientific">Sphingomonas lutea</name>
    <dbReference type="NCBI Taxonomy" id="1045317"/>
    <lineage>
        <taxon>Bacteria</taxon>
        <taxon>Pseudomonadati</taxon>
        <taxon>Pseudomonadota</taxon>
        <taxon>Alphaproteobacteria</taxon>
        <taxon>Sphingomonadales</taxon>
        <taxon>Sphingomonadaceae</taxon>
        <taxon>Sphingomonas</taxon>
    </lineage>
</organism>
<dbReference type="KEGG" id="slut:H9L13_06025"/>
<evidence type="ECO:0000256" key="1">
    <source>
        <dbReference type="SAM" id="SignalP"/>
    </source>
</evidence>
<sequence length="172" mass="17599">MSRALVLAGLLAVAPVATVLHADPVFAQGAGQKCEDNSQKKARRSMFGSMLGSIGGSLLGSMGGTAGTVASLAMPAASYLGEELLRVLDCKEQVQAAQATDQAMRGGVGTEVAWKSESRPNVTGKSTVTASQQLADGGQCLTVTDVVIVDGEETTVPKRMCKARGAKGFAKV</sequence>
<evidence type="ECO:0000313" key="3">
    <source>
        <dbReference type="Proteomes" id="UP000515971"/>
    </source>
</evidence>
<gene>
    <name evidence="2" type="ORF">H9L13_06025</name>
</gene>
<proteinExistence type="predicted"/>
<dbReference type="Proteomes" id="UP000515971">
    <property type="component" value="Chromosome"/>
</dbReference>
<protein>
    <recommendedName>
        <fullName evidence="4">Surface antigen domain-containing protein</fullName>
    </recommendedName>
</protein>
<keyword evidence="3" id="KW-1185">Reference proteome</keyword>
<dbReference type="RefSeq" id="WP_187539902.1">
    <property type="nucleotide sequence ID" value="NZ_BAABJT010000001.1"/>
</dbReference>
<name>A0A7G9SKN6_9SPHN</name>
<feature type="signal peptide" evidence="1">
    <location>
        <begin position="1"/>
        <end position="22"/>
    </location>
</feature>
<dbReference type="AlphaFoldDB" id="A0A7G9SKN6"/>
<feature type="chain" id="PRO_5028818142" description="Surface antigen domain-containing protein" evidence="1">
    <location>
        <begin position="23"/>
        <end position="172"/>
    </location>
</feature>
<dbReference type="EMBL" id="CP060718">
    <property type="protein sequence ID" value="QNN68411.1"/>
    <property type="molecule type" value="Genomic_DNA"/>
</dbReference>
<keyword evidence="1" id="KW-0732">Signal</keyword>
<evidence type="ECO:0008006" key="4">
    <source>
        <dbReference type="Google" id="ProtNLM"/>
    </source>
</evidence>
<reference evidence="2 3" key="1">
    <citation type="submission" date="2020-08" db="EMBL/GenBank/DDBJ databases">
        <title>Genome sequence of Sphingomonas lutea KCTC 23642T.</title>
        <authorList>
            <person name="Hyun D.-W."/>
            <person name="Bae J.-W."/>
        </authorList>
    </citation>
    <scope>NUCLEOTIDE SEQUENCE [LARGE SCALE GENOMIC DNA]</scope>
    <source>
        <strain evidence="2 3">KCTC 23642</strain>
    </source>
</reference>
<accession>A0A7G9SKN6</accession>